<gene>
    <name evidence="6" type="ORF">MNBD_DELTA03-539</name>
</gene>
<evidence type="ECO:0000256" key="2">
    <source>
        <dbReference type="ARBA" id="ARBA00022679"/>
    </source>
</evidence>
<keyword evidence="2 6" id="KW-0808">Transferase</keyword>
<dbReference type="PANTHER" id="PTHR30160:SF7">
    <property type="entry name" value="ADP-HEPTOSE--LPS HEPTOSYLTRANSFERASE 2"/>
    <property type="match status" value="1"/>
</dbReference>
<dbReference type="NCBIfam" id="TIGR02195">
    <property type="entry name" value="heptsyl_trn_II"/>
    <property type="match status" value="1"/>
</dbReference>
<organism evidence="6">
    <name type="scientific">hydrothermal vent metagenome</name>
    <dbReference type="NCBI Taxonomy" id="652676"/>
    <lineage>
        <taxon>unclassified sequences</taxon>
        <taxon>metagenomes</taxon>
        <taxon>ecological metagenomes</taxon>
    </lineage>
</organism>
<protein>
    <recommendedName>
        <fullName evidence="4">lipopolysaccharide heptosyltransferase II</fullName>
        <ecNumber evidence="4">2.4.99.24</ecNumber>
    </recommendedName>
</protein>
<dbReference type="SUPFAM" id="SSF53756">
    <property type="entry name" value="UDP-Glycosyltransferase/glycogen phosphorylase"/>
    <property type="match status" value="1"/>
</dbReference>
<name>A0A3B0VYX6_9ZZZZ</name>
<dbReference type="CDD" id="cd03789">
    <property type="entry name" value="GT9_LPS_heptosyltransferase"/>
    <property type="match status" value="1"/>
</dbReference>
<dbReference type="AlphaFoldDB" id="A0A3B0VYX6"/>
<dbReference type="InterPro" id="IPR002201">
    <property type="entry name" value="Glyco_trans_9"/>
</dbReference>
<evidence type="ECO:0000256" key="3">
    <source>
        <dbReference type="ARBA" id="ARBA00043995"/>
    </source>
</evidence>
<comment type="similarity">
    <text evidence="3">Belongs to the glycosyltransferase 9 family.</text>
</comment>
<evidence type="ECO:0000313" key="6">
    <source>
        <dbReference type="EMBL" id="VAW42149.1"/>
    </source>
</evidence>
<sequence length="351" mass="39213">MQIREYQPRKILIRATNWIGDAIMTTPAVRTIRRNFPEAEISILVHPWVADVFNASPYIDRVIPYQKKSVHSGLSGMWQLSRELKRQNFDLAVLLQNAFEAALIVKLAGIPLRLGYSRDCRGILLTHAIALKKQRKTIHQVHYYQGLLADAGLKLGPDELFLQISQADRDSAARFIKAQKGPLIGLNPGAAYGPAKRWPAEKYADLAQRIEQNYQARIIVFGTTDDRQTAAVIARRCKEIIDLTGRTSLAEAMALIEQCRVFVTNDSGLMHVAAALKTPLVAIFGSTNPVTTGPFSENNIILRHPLPCSPCMKTHCRQNNFACMENIEVDNVLKAVDTLLSNKTMKEIIST</sequence>
<evidence type="ECO:0000256" key="1">
    <source>
        <dbReference type="ARBA" id="ARBA00022676"/>
    </source>
</evidence>
<evidence type="ECO:0000256" key="4">
    <source>
        <dbReference type="ARBA" id="ARBA00044042"/>
    </source>
</evidence>
<dbReference type="PANTHER" id="PTHR30160">
    <property type="entry name" value="TETRAACYLDISACCHARIDE 4'-KINASE-RELATED"/>
    <property type="match status" value="1"/>
</dbReference>
<proteinExistence type="inferred from homology"/>
<keyword evidence="1" id="KW-0328">Glycosyltransferase</keyword>
<dbReference type="GO" id="GO:0005829">
    <property type="term" value="C:cytosol"/>
    <property type="evidence" value="ECO:0007669"/>
    <property type="project" value="TreeGrafter"/>
</dbReference>
<accession>A0A3B0VYX6</accession>
<reference evidence="6" key="1">
    <citation type="submission" date="2018-06" db="EMBL/GenBank/DDBJ databases">
        <authorList>
            <person name="Zhirakovskaya E."/>
        </authorList>
    </citation>
    <scope>NUCLEOTIDE SEQUENCE</scope>
</reference>
<dbReference type="EC" id="2.4.99.24" evidence="4"/>
<dbReference type="EMBL" id="UOEX01000419">
    <property type="protein sequence ID" value="VAW42149.1"/>
    <property type="molecule type" value="Genomic_DNA"/>
</dbReference>
<dbReference type="Pfam" id="PF01075">
    <property type="entry name" value="Glyco_transf_9"/>
    <property type="match status" value="1"/>
</dbReference>
<dbReference type="FunFam" id="3.40.50.2000:FF:000023">
    <property type="entry name" value="ADP-heptose--LPS heptosyltransferase II"/>
    <property type="match status" value="1"/>
</dbReference>
<dbReference type="Gene3D" id="3.40.50.2000">
    <property type="entry name" value="Glycogen Phosphorylase B"/>
    <property type="match status" value="2"/>
</dbReference>
<dbReference type="GO" id="GO:0009244">
    <property type="term" value="P:lipopolysaccharide core region biosynthetic process"/>
    <property type="evidence" value="ECO:0007669"/>
    <property type="project" value="TreeGrafter"/>
</dbReference>
<comment type="catalytic activity">
    <reaction evidence="5">
        <text>an L-alpha-D-Hep-(1-&gt;5)-[alpha-Kdo-(2-&gt;4)]-alpha-Kdo-(2-&gt;6)-lipid A + ADP-L-glycero-beta-D-manno-heptose = an L-alpha-D-Hep-(1-&gt;3)-L-alpha-D-Hep-(1-&gt;5)-[alpha-Kdo-(2-&gt;4)]-alpha-Kdo-(2-&gt;6)-lipid A + ADP + H(+)</text>
        <dbReference type="Rhea" id="RHEA:74071"/>
        <dbReference type="ChEBI" id="CHEBI:15378"/>
        <dbReference type="ChEBI" id="CHEBI:61506"/>
        <dbReference type="ChEBI" id="CHEBI:193068"/>
        <dbReference type="ChEBI" id="CHEBI:193069"/>
        <dbReference type="ChEBI" id="CHEBI:456216"/>
        <dbReference type="EC" id="2.4.99.24"/>
    </reaction>
</comment>
<dbReference type="InterPro" id="IPR011910">
    <property type="entry name" value="RfaF"/>
</dbReference>
<dbReference type="InterPro" id="IPR051199">
    <property type="entry name" value="LPS_LOS_Heptosyltrfase"/>
</dbReference>
<dbReference type="GO" id="GO:0008713">
    <property type="term" value="F:ADP-heptose-lipopolysaccharide heptosyltransferase activity"/>
    <property type="evidence" value="ECO:0007669"/>
    <property type="project" value="UniProtKB-EC"/>
</dbReference>
<evidence type="ECO:0000256" key="5">
    <source>
        <dbReference type="ARBA" id="ARBA00047503"/>
    </source>
</evidence>